<dbReference type="InterPro" id="IPR043128">
    <property type="entry name" value="Rev_trsase/Diguanyl_cyclase"/>
</dbReference>
<evidence type="ECO:0000259" key="5">
    <source>
        <dbReference type="Pfam" id="PF17921"/>
    </source>
</evidence>
<dbReference type="SUPFAM" id="SSF53098">
    <property type="entry name" value="Ribonuclease H-like"/>
    <property type="match status" value="2"/>
</dbReference>
<dbReference type="InterPro" id="IPR005162">
    <property type="entry name" value="Retrotrans_gag_dom"/>
</dbReference>
<dbReference type="InterPro" id="IPR012337">
    <property type="entry name" value="RNaseH-like_sf"/>
</dbReference>
<dbReference type="GO" id="GO:0004523">
    <property type="term" value="F:RNA-DNA hybrid ribonuclease activity"/>
    <property type="evidence" value="ECO:0007669"/>
    <property type="project" value="InterPro"/>
</dbReference>
<evidence type="ECO:0000313" key="6">
    <source>
        <dbReference type="EMBL" id="SPC85479.1"/>
    </source>
</evidence>
<dbReference type="CDD" id="cd09279">
    <property type="entry name" value="RNase_HI_like"/>
    <property type="match status" value="1"/>
</dbReference>
<dbReference type="Pfam" id="PF17921">
    <property type="entry name" value="Integrase_H2C2"/>
    <property type="match status" value="1"/>
</dbReference>
<organism evidence="6">
    <name type="scientific">Fagus sylvatica</name>
    <name type="common">Beechnut</name>
    <dbReference type="NCBI Taxonomy" id="28930"/>
    <lineage>
        <taxon>Eukaryota</taxon>
        <taxon>Viridiplantae</taxon>
        <taxon>Streptophyta</taxon>
        <taxon>Embryophyta</taxon>
        <taxon>Tracheophyta</taxon>
        <taxon>Spermatophyta</taxon>
        <taxon>Magnoliopsida</taxon>
        <taxon>eudicotyledons</taxon>
        <taxon>Gunneridae</taxon>
        <taxon>Pentapetalae</taxon>
        <taxon>rosids</taxon>
        <taxon>fabids</taxon>
        <taxon>Fagales</taxon>
        <taxon>Fagaceae</taxon>
        <taxon>Fagus</taxon>
    </lineage>
</organism>
<evidence type="ECO:0000256" key="1">
    <source>
        <dbReference type="SAM" id="MobiDB-lite"/>
    </source>
</evidence>
<accession>A0A2N9FF69</accession>
<dbReference type="Pfam" id="PF03732">
    <property type="entry name" value="Retrotrans_gag"/>
    <property type="match status" value="1"/>
</dbReference>
<evidence type="ECO:0000259" key="4">
    <source>
        <dbReference type="Pfam" id="PF13456"/>
    </source>
</evidence>
<dbReference type="InterPro" id="IPR002156">
    <property type="entry name" value="RNaseH_domain"/>
</dbReference>
<dbReference type="Gene3D" id="3.30.420.10">
    <property type="entry name" value="Ribonuclease H-like superfamily/Ribonuclease H"/>
    <property type="match status" value="2"/>
</dbReference>
<dbReference type="Pfam" id="PF00078">
    <property type="entry name" value="RVT_1"/>
    <property type="match status" value="1"/>
</dbReference>
<dbReference type="InterPro" id="IPR000477">
    <property type="entry name" value="RT_dom"/>
</dbReference>
<dbReference type="InterPro" id="IPR036397">
    <property type="entry name" value="RNaseH_sf"/>
</dbReference>
<feature type="region of interest" description="Disordered" evidence="1">
    <location>
        <begin position="311"/>
        <end position="353"/>
    </location>
</feature>
<feature type="domain" description="Reverse transcriptase" evidence="2">
    <location>
        <begin position="705"/>
        <end position="790"/>
    </location>
</feature>
<feature type="compositionally biased region" description="Basic and acidic residues" evidence="1">
    <location>
        <begin position="311"/>
        <end position="346"/>
    </location>
</feature>
<proteinExistence type="predicted"/>
<dbReference type="SUPFAM" id="SSF56672">
    <property type="entry name" value="DNA/RNA polymerases"/>
    <property type="match status" value="1"/>
</dbReference>
<feature type="domain" description="Integrase zinc-binding" evidence="5">
    <location>
        <begin position="1065"/>
        <end position="1120"/>
    </location>
</feature>
<dbReference type="EMBL" id="OIVN01000780">
    <property type="protein sequence ID" value="SPC85479.1"/>
    <property type="molecule type" value="Genomic_DNA"/>
</dbReference>
<reference evidence="6" key="1">
    <citation type="submission" date="2018-02" db="EMBL/GenBank/DDBJ databases">
        <authorList>
            <person name="Cohen D.B."/>
            <person name="Kent A.D."/>
        </authorList>
    </citation>
    <scope>NUCLEOTIDE SEQUENCE</scope>
</reference>
<dbReference type="PANTHER" id="PTHR48475:SF2">
    <property type="entry name" value="RIBONUCLEASE H"/>
    <property type="match status" value="1"/>
</dbReference>
<dbReference type="AlphaFoldDB" id="A0A2N9FF69"/>
<dbReference type="GO" id="GO:0003676">
    <property type="term" value="F:nucleic acid binding"/>
    <property type="evidence" value="ECO:0007669"/>
    <property type="project" value="InterPro"/>
</dbReference>
<dbReference type="PANTHER" id="PTHR48475">
    <property type="entry name" value="RIBONUCLEASE H"/>
    <property type="match status" value="1"/>
</dbReference>
<gene>
    <name evidence="6" type="ORF">FSB_LOCUS13361</name>
</gene>
<dbReference type="CDD" id="cd01647">
    <property type="entry name" value="RT_LTR"/>
    <property type="match status" value="1"/>
</dbReference>
<dbReference type="Pfam" id="PF13456">
    <property type="entry name" value="RVT_3"/>
    <property type="match status" value="1"/>
</dbReference>
<evidence type="ECO:0000259" key="3">
    <source>
        <dbReference type="Pfam" id="PF03732"/>
    </source>
</evidence>
<dbReference type="Gene3D" id="3.30.70.270">
    <property type="match status" value="2"/>
</dbReference>
<dbReference type="InterPro" id="IPR043502">
    <property type="entry name" value="DNA/RNA_pol_sf"/>
</dbReference>
<feature type="compositionally biased region" description="Polar residues" evidence="1">
    <location>
        <begin position="89"/>
        <end position="110"/>
    </location>
</feature>
<name>A0A2N9FF69_FAGSY</name>
<protein>
    <submittedName>
        <fullName evidence="6">Uncharacterized protein</fullName>
    </submittedName>
</protein>
<dbReference type="Gene3D" id="3.10.10.10">
    <property type="entry name" value="HIV Type 1 Reverse Transcriptase, subunit A, domain 1"/>
    <property type="match status" value="1"/>
</dbReference>
<dbReference type="InterPro" id="IPR041588">
    <property type="entry name" value="Integrase_H2C2"/>
</dbReference>
<feature type="region of interest" description="Disordered" evidence="1">
    <location>
        <begin position="55"/>
        <end position="116"/>
    </location>
</feature>
<feature type="domain" description="Retrotransposon gag" evidence="3">
    <location>
        <begin position="205"/>
        <end position="295"/>
    </location>
</feature>
<feature type="domain" description="RNase H type-1" evidence="4">
    <location>
        <begin position="959"/>
        <end position="1053"/>
    </location>
</feature>
<sequence>MLIFTTSSIGAICGKRFVYSHFASFPEKLRTSAADRKEMQELTRQNQELIALLRSREEVQIPIPSQNGGGGPRNEEGGNQNQDQNDEGSSANQNRVPRSSQVAEPTKSTANTRTTKLEEELKEMREQMKEMKNQVKAKTAKNLDMLVHRSESPFTKRVDKYPLPAKFKVPQLETFDELKDPLDYLDSFRTIMRLQGVSDEIMCRAFPTNLRGSARVWFNQLETGSIDTFAQLSRVFIDNLIGGRRSARPANYLLNIRQREGESLRSYVQRFNKEAVQIDEPNEYLALTAFNAGLRKGDFLFQLSRDEFPSKKRKESEDRQFESSKSRFSKPDYSKTDRKIIQDDPALKWPGKLRSNPARSLSAEIIKRPVPRLVHPEEKENKNRLKNRARDVIGEIRTIMGDLASGGASRSSRKAYARQAHNILVMQRPRKNVKLDDQVITFCEDVARGIHQPHDDALVVTMTIAGFITRRANRHPLVGFTRDKVNPSWVVSLMIEAGTYPKQVTMSVEFLVVDCPSAYNVIIGRLTLNKLRAMTSTYHLLVRFPMKHGIGELKGDQTTVRECYFASLRLETKHQTMAIGEGQKLVEPTEELEVITLDDEKPEKTTSIDTQMDGRTRKALVEFLKSNIDVFAWTHEDIPGINPSVICHKLNMDTSMRPIKHKRQLFAPNRNQAISNEVEKLLTAGFIREVYYPDWLANVVMVKKSNSKWRIVMPFGLKNTEATYQQLMNKMFHNQIGRNVEVYIDDMLVKTKDEENHLDDFEETFKTLRQYRIKLNPSKCVFNISSGKFLRFMVSQRGIEANPNKIKAILEMAPPKTIKEVQSLTGRVAALNRFVSRATDKCLPFFKTLRKAFTWTDECQKSFEELKTYLTSPPLLSPSKQGEPLSLYLAISPTAAMNKPDASGRLIQWAIELSEFDIEYCPRQVIKAQALTDFIAKFIVVEEESLQEKSKEKWEVKIDGSSVKGTGGVGIVFKTPEGHLLKHAVRLQYPTTNNEAEYEALLTGLRIAKVLGATTLRVQSGSQLVVAQVNGEYEAKEDRMAKYLILVKNIMRRGFSLSYLCCLDKPEAEYVIKEVHEGICGNHSGARSLVHKLVRAGYYWPTMQKDTISYTRACDKCQRFGNLIHSPPETLMPMTAPWPFAQWGLDIMGPLPVERKQLKFLVVGIYYFTKWVEAEPLATITEKNIRGFVWKAII</sequence>
<evidence type="ECO:0000259" key="2">
    <source>
        <dbReference type="Pfam" id="PF00078"/>
    </source>
</evidence>